<name>A0A0K1ER30_CHOCO</name>
<keyword evidence="1 7" id="KW-0808">Transferase</keyword>
<evidence type="ECO:0000256" key="4">
    <source>
        <dbReference type="ARBA" id="ARBA00022840"/>
    </source>
</evidence>
<dbReference type="Gene3D" id="1.10.510.10">
    <property type="entry name" value="Transferase(Phosphotransferase) domain 1"/>
    <property type="match status" value="1"/>
</dbReference>
<dbReference type="AlphaFoldDB" id="A0A0K1ER30"/>
<feature type="compositionally biased region" description="Low complexity" evidence="5">
    <location>
        <begin position="77"/>
        <end position="98"/>
    </location>
</feature>
<dbReference type="InterPro" id="IPR042095">
    <property type="entry name" value="SUMF_sf"/>
</dbReference>
<evidence type="ECO:0000313" key="8">
    <source>
        <dbReference type="Proteomes" id="UP000067626"/>
    </source>
</evidence>
<dbReference type="InterPro" id="IPR013229">
    <property type="entry name" value="PEGA"/>
</dbReference>
<dbReference type="PROSITE" id="PS50011">
    <property type="entry name" value="PROTEIN_KINASE_DOM"/>
    <property type="match status" value="1"/>
</dbReference>
<dbReference type="STRING" id="52.CMC5_076270"/>
<dbReference type="PANTHER" id="PTHR43289">
    <property type="entry name" value="MITOGEN-ACTIVATED PROTEIN KINASE KINASE KINASE 20-RELATED"/>
    <property type="match status" value="1"/>
</dbReference>
<evidence type="ECO:0000256" key="2">
    <source>
        <dbReference type="ARBA" id="ARBA00022741"/>
    </source>
</evidence>
<dbReference type="InterPro" id="IPR008271">
    <property type="entry name" value="Ser/Thr_kinase_AS"/>
</dbReference>
<dbReference type="EMBL" id="CP012159">
    <property type="protein sequence ID" value="AKT43395.1"/>
    <property type="molecule type" value="Genomic_DNA"/>
</dbReference>
<sequence length="917" mass="101895">MKLGQTREARALALAAVRRGFIAPEALWDTACRVALGSGTSASELVEQLLTQEQLDQLMDELSSEGVQPAIQATPEAGTASMTTSAAAATSQSASLSARPAETRLSEEISRTARYQLGNSLGTGGAGNVVKARDQEIGRVVALKMLLPGVTDEPGVVERFMAEARITAQLEHPNIIPVYDLGRLAEGLPFYTMRVVKQQSLQDVLASHELRRQWSLVRLMGAFVQVSRALAYAHRRGVIHRDIKPENVLLGDYGEIYLADWGNAKPLSCRVDSAPDSRSMSSEPLRLDGFGRAFDRKGGGTLPSGLSGTPGYIAPEQIRGDHDRIDHRVDIFALGVVLYEILTGEHPFDAPTVLAVILATQTREPRPPRTIVPSCPLILEDLCMAMLAKDPSKRPASADVVAAEVDAFLEGAKERSRRREEAGKLCALAKTPLQRDHDLTAERQWLQEEARRLLQDVKGHEPIERKRAGWELEDRAAEVEREQARANAEAIDLYTKALAYDPDSSEARAGLADLYWKRAQRADEERRQAERIYYEALVSEFDVGTYAALLKADAAISIDTWPSGAAVLAYRYVEKDRVLVASDERYLGRTPLRDARLSPGSYLFVLKRAGYRDVRYPVLLKRGDHHHAEVNLFTDAEIGDGFIYVPGGTFIAGGDPDAIESLRRTDLVVPDFAIAKFPVTFREYCDFLNDLETRDLGFALKRAPHDTRGSEGYVVQPANGGGWEPIPTVLEGETRKLYPAEKGHLWNLPVFLIDWFDAVAYCRYRSEKEGAEIRLPSEMEWEKAARGADGRFYPWGDHFDSTFCLMRTSRPFIPQPEPVGTFVADVSPYGVRDMAGGMREWVGDIYGEKTWADALGEPEPSVDVERDASTWRVFRSGNWASDDQRCRSASRARFFALTRNTNLSFRVVKVLSRKPLD</sequence>
<dbReference type="SUPFAM" id="SSF56112">
    <property type="entry name" value="Protein kinase-like (PK-like)"/>
    <property type="match status" value="1"/>
</dbReference>
<evidence type="ECO:0000256" key="5">
    <source>
        <dbReference type="SAM" id="MobiDB-lite"/>
    </source>
</evidence>
<evidence type="ECO:0000256" key="1">
    <source>
        <dbReference type="ARBA" id="ARBA00022679"/>
    </source>
</evidence>
<keyword evidence="8" id="KW-1185">Reference proteome</keyword>
<accession>A0A0K1ER30</accession>
<organism evidence="7 8">
    <name type="scientific">Chondromyces crocatus</name>
    <dbReference type="NCBI Taxonomy" id="52"/>
    <lineage>
        <taxon>Bacteria</taxon>
        <taxon>Pseudomonadati</taxon>
        <taxon>Myxococcota</taxon>
        <taxon>Polyangia</taxon>
        <taxon>Polyangiales</taxon>
        <taxon>Polyangiaceae</taxon>
        <taxon>Chondromyces</taxon>
    </lineage>
</organism>
<dbReference type="InterPro" id="IPR011990">
    <property type="entry name" value="TPR-like_helical_dom_sf"/>
</dbReference>
<reference evidence="7 8" key="1">
    <citation type="submission" date="2015-07" db="EMBL/GenBank/DDBJ databases">
        <title>Genome analysis of myxobacterium Chondromyces crocatus Cm c5 reveals a high potential for natural compound synthesis and the genetic basis for the loss of fruiting body formation.</title>
        <authorList>
            <person name="Zaburannyi N."/>
            <person name="Bunk B."/>
            <person name="Maier J."/>
            <person name="Overmann J."/>
            <person name="Mueller R."/>
        </authorList>
    </citation>
    <scope>NUCLEOTIDE SEQUENCE [LARGE SCALE GENOMIC DNA]</scope>
    <source>
        <strain evidence="7 8">Cm c5</strain>
    </source>
</reference>
<gene>
    <name evidence="7" type="ORF">CMC5_076270</name>
</gene>
<dbReference type="Proteomes" id="UP000067626">
    <property type="component" value="Chromosome"/>
</dbReference>
<dbReference type="SMART" id="SM00220">
    <property type="entry name" value="S_TKc"/>
    <property type="match status" value="1"/>
</dbReference>
<dbReference type="PANTHER" id="PTHR43289:SF6">
    <property type="entry name" value="SERINE_THREONINE-PROTEIN KINASE NEKL-3"/>
    <property type="match status" value="1"/>
</dbReference>
<keyword evidence="3 7" id="KW-0418">Kinase</keyword>
<dbReference type="Pfam" id="PF08308">
    <property type="entry name" value="PEGA"/>
    <property type="match status" value="1"/>
</dbReference>
<dbReference type="Pfam" id="PF00069">
    <property type="entry name" value="Pkinase"/>
    <property type="match status" value="1"/>
</dbReference>
<dbReference type="Gene3D" id="1.25.40.10">
    <property type="entry name" value="Tetratricopeptide repeat domain"/>
    <property type="match status" value="1"/>
</dbReference>
<dbReference type="GO" id="GO:0005524">
    <property type="term" value="F:ATP binding"/>
    <property type="evidence" value="ECO:0007669"/>
    <property type="project" value="UniProtKB-KW"/>
</dbReference>
<keyword evidence="2" id="KW-0547">Nucleotide-binding</keyword>
<dbReference type="Gene3D" id="3.90.1580.10">
    <property type="entry name" value="paralog of FGE (formylglycine-generating enzyme)"/>
    <property type="match status" value="1"/>
</dbReference>
<dbReference type="InterPro" id="IPR011009">
    <property type="entry name" value="Kinase-like_dom_sf"/>
</dbReference>
<proteinExistence type="predicted"/>
<feature type="region of interest" description="Disordered" evidence="5">
    <location>
        <begin position="75"/>
        <end position="102"/>
    </location>
</feature>
<dbReference type="InterPro" id="IPR005532">
    <property type="entry name" value="SUMF_dom"/>
</dbReference>
<dbReference type="Gene3D" id="3.30.200.20">
    <property type="entry name" value="Phosphorylase Kinase, domain 1"/>
    <property type="match status" value="1"/>
</dbReference>
<protein>
    <submittedName>
        <fullName evidence="7">Protein kinase</fullName>
        <ecNumber evidence="7">2.7.11.1</ecNumber>
    </submittedName>
</protein>
<evidence type="ECO:0000259" key="6">
    <source>
        <dbReference type="PROSITE" id="PS50011"/>
    </source>
</evidence>
<evidence type="ECO:0000256" key="3">
    <source>
        <dbReference type="ARBA" id="ARBA00022777"/>
    </source>
</evidence>
<dbReference type="OrthoDB" id="9779954at2"/>
<dbReference type="CDD" id="cd14014">
    <property type="entry name" value="STKc_PknB_like"/>
    <property type="match status" value="1"/>
</dbReference>
<dbReference type="SUPFAM" id="SSF56436">
    <property type="entry name" value="C-type lectin-like"/>
    <property type="match status" value="1"/>
</dbReference>
<dbReference type="GO" id="GO:0004674">
    <property type="term" value="F:protein serine/threonine kinase activity"/>
    <property type="evidence" value="ECO:0007669"/>
    <property type="project" value="UniProtKB-EC"/>
</dbReference>
<dbReference type="InterPro" id="IPR016187">
    <property type="entry name" value="CTDL_fold"/>
</dbReference>
<keyword evidence="4" id="KW-0067">ATP-binding</keyword>
<evidence type="ECO:0000313" key="7">
    <source>
        <dbReference type="EMBL" id="AKT43395.1"/>
    </source>
</evidence>
<dbReference type="KEGG" id="ccro:CMC5_076270"/>
<dbReference type="RefSeq" id="WP_050434865.1">
    <property type="nucleotide sequence ID" value="NZ_CP012159.1"/>
</dbReference>
<dbReference type="EC" id="2.7.11.1" evidence="7"/>
<dbReference type="Pfam" id="PF03781">
    <property type="entry name" value="FGE-sulfatase"/>
    <property type="match status" value="1"/>
</dbReference>
<feature type="domain" description="Protein kinase" evidence="6">
    <location>
        <begin position="115"/>
        <end position="409"/>
    </location>
</feature>
<dbReference type="InterPro" id="IPR000719">
    <property type="entry name" value="Prot_kinase_dom"/>
</dbReference>
<dbReference type="PROSITE" id="PS00108">
    <property type="entry name" value="PROTEIN_KINASE_ST"/>
    <property type="match status" value="1"/>
</dbReference>